<evidence type="ECO:0000313" key="2">
    <source>
        <dbReference type="EMBL" id="WNQ10906.1"/>
    </source>
</evidence>
<dbReference type="InterPro" id="IPR050508">
    <property type="entry name" value="Methyltransf_Superfamily"/>
</dbReference>
<keyword evidence="2" id="KW-0489">Methyltransferase</keyword>
<protein>
    <submittedName>
        <fullName evidence="2">Methyltransferase domain-containing protein</fullName>
    </submittedName>
</protein>
<name>A0AA96LF25_9BACL</name>
<dbReference type="EMBL" id="CP130318">
    <property type="protein sequence ID" value="WNQ10906.1"/>
    <property type="molecule type" value="Genomic_DNA"/>
</dbReference>
<dbReference type="SUPFAM" id="SSF53335">
    <property type="entry name" value="S-adenosyl-L-methionine-dependent methyltransferases"/>
    <property type="match status" value="1"/>
</dbReference>
<keyword evidence="3" id="KW-1185">Reference proteome</keyword>
<evidence type="ECO:0000313" key="3">
    <source>
        <dbReference type="Proteomes" id="UP001305702"/>
    </source>
</evidence>
<dbReference type="KEGG" id="paun:MJA45_25360"/>
<evidence type="ECO:0000259" key="1">
    <source>
        <dbReference type="Pfam" id="PF08241"/>
    </source>
</evidence>
<dbReference type="Gene3D" id="3.40.50.150">
    <property type="entry name" value="Vaccinia Virus protein VP39"/>
    <property type="match status" value="1"/>
</dbReference>
<dbReference type="CDD" id="cd02440">
    <property type="entry name" value="AdoMet_MTases"/>
    <property type="match status" value="1"/>
</dbReference>
<feature type="domain" description="Methyltransferase type 11" evidence="1">
    <location>
        <begin position="44"/>
        <end position="149"/>
    </location>
</feature>
<dbReference type="RefSeq" id="WP_315604682.1">
    <property type="nucleotide sequence ID" value="NZ_CP130318.1"/>
</dbReference>
<dbReference type="InterPro" id="IPR013216">
    <property type="entry name" value="Methyltransf_11"/>
</dbReference>
<dbReference type="Pfam" id="PF08241">
    <property type="entry name" value="Methyltransf_11"/>
    <property type="match status" value="1"/>
</dbReference>
<dbReference type="InterPro" id="IPR029063">
    <property type="entry name" value="SAM-dependent_MTases_sf"/>
</dbReference>
<keyword evidence="2" id="KW-0808">Transferase</keyword>
<proteinExistence type="predicted"/>
<dbReference type="AlphaFoldDB" id="A0AA96LF25"/>
<reference evidence="2 3" key="1">
    <citation type="submission" date="2022-02" db="EMBL/GenBank/DDBJ databases">
        <title>Paenibacillus sp. MBLB1776 Whole Genome Shotgun Sequencing.</title>
        <authorList>
            <person name="Hwang C.Y."/>
            <person name="Cho E.-S."/>
            <person name="Seo M.-J."/>
        </authorList>
    </citation>
    <scope>NUCLEOTIDE SEQUENCE [LARGE SCALE GENOMIC DNA]</scope>
    <source>
        <strain evidence="2 3">MBLB1776</strain>
    </source>
</reference>
<dbReference type="Proteomes" id="UP001305702">
    <property type="component" value="Chromosome"/>
</dbReference>
<gene>
    <name evidence="2" type="ORF">MJA45_25360</name>
</gene>
<dbReference type="GO" id="GO:0008757">
    <property type="term" value="F:S-adenosylmethionine-dependent methyltransferase activity"/>
    <property type="evidence" value="ECO:0007669"/>
    <property type="project" value="InterPro"/>
</dbReference>
<organism evidence="2 3">
    <name type="scientific">Paenibacillus aurantius</name>
    <dbReference type="NCBI Taxonomy" id="2918900"/>
    <lineage>
        <taxon>Bacteria</taxon>
        <taxon>Bacillati</taxon>
        <taxon>Bacillota</taxon>
        <taxon>Bacilli</taxon>
        <taxon>Bacillales</taxon>
        <taxon>Paenibacillaceae</taxon>
        <taxon>Paenibacillus</taxon>
    </lineage>
</organism>
<dbReference type="GO" id="GO:0032259">
    <property type="term" value="P:methylation"/>
    <property type="evidence" value="ECO:0007669"/>
    <property type="project" value="UniProtKB-KW"/>
</dbReference>
<sequence length="232" mass="25770">MLNRDDIYESVSARYDELIAYEDCEGELARYMAGLDLEGKDIADLGAGTGRLTCLAAPKARTVAAVDFAADMLRAAAVKLEKAGLRHWTTRVADLRQRLPLEDRSLDVVMAGWSLCYLCGSGNPDAKRNLDHLYGELRRVLRPGGRVIIFETLSTGVEAPAAPHFLEAYFRRLEHDWGLASQVLYTGFRFEDKEQAKRLAGDFFGEALRDKIEAWDSPVVPSWTGVWSGSLG</sequence>
<dbReference type="PANTHER" id="PTHR42912">
    <property type="entry name" value="METHYLTRANSFERASE"/>
    <property type="match status" value="1"/>
</dbReference>
<accession>A0AA96LF25</accession>